<dbReference type="HOGENOM" id="CLU_2344757_0_0_11"/>
<protein>
    <submittedName>
        <fullName evidence="2">Uncharacterized protein</fullName>
    </submittedName>
</protein>
<name>Q0SJ45_RHOJR</name>
<dbReference type="AlphaFoldDB" id="Q0SJ45"/>
<dbReference type="EMBL" id="CP000431">
    <property type="protein sequence ID" value="ABG92441.1"/>
    <property type="molecule type" value="Genomic_DNA"/>
</dbReference>
<accession>Q0SJ45</accession>
<gene>
    <name evidence="2" type="ordered locus">RHA1_ro00606</name>
</gene>
<evidence type="ECO:0000313" key="2">
    <source>
        <dbReference type="EMBL" id="ABG92441.1"/>
    </source>
</evidence>
<organism evidence="2 3">
    <name type="scientific">Rhodococcus jostii (strain RHA1)</name>
    <dbReference type="NCBI Taxonomy" id="101510"/>
    <lineage>
        <taxon>Bacteria</taxon>
        <taxon>Bacillati</taxon>
        <taxon>Actinomycetota</taxon>
        <taxon>Actinomycetes</taxon>
        <taxon>Mycobacteriales</taxon>
        <taxon>Nocardiaceae</taxon>
        <taxon>Rhodococcus</taxon>
    </lineage>
</organism>
<proteinExistence type="predicted"/>
<reference evidence="3" key="1">
    <citation type="journal article" date="2006" name="Proc. Natl. Acad. Sci. U.S.A.">
        <title>The complete genome of Rhodococcus sp. RHA1 provides insights into a catabolic powerhouse.</title>
        <authorList>
            <person name="McLeod M.P."/>
            <person name="Warren R.L."/>
            <person name="Hsiao W.W.L."/>
            <person name="Araki N."/>
            <person name="Myhre M."/>
            <person name="Fernandes C."/>
            <person name="Miyazawa D."/>
            <person name="Wong W."/>
            <person name="Lillquist A.L."/>
            <person name="Wang D."/>
            <person name="Dosanjh M."/>
            <person name="Hara H."/>
            <person name="Petrescu A."/>
            <person name="Morin R.D."/>
            <person name="Yang G."/>
            <person name="Stott J.M."/>
            <person name="Schein J.E."/>
            <person name="Shin H."/>
            <person name="Smailus D."/>
            <person name="Siddiqui A.S."/>
            <person name="Marra M.A."/>
            <person name="Jones S.J.M."/>
            <person name="Holt R."/>
            <person name="Brinkman F.S.L."/>
            <person name="Miyauchi K."/>
            <person name="Fukuda M."/>
            <person name="Davies J.E."/>
            <person name="Mohn W.W."/>
            <person name="Eltis L.D."/>
        </authorList>
    </citation>
    <scope>NUCLEOTIDE SEQUENCE [LARGE SCALE GENOMIC DNA]</scope>
    <source>
        <strain evidence="3">RHA1</strain>
    </source>
</reference>
<feature type="compositionally biased region" description="Basic and acidic residues" evidence="1">
    <location>
        <begin position="19"/>
        <end position="38"/>
    </location>
</feature>
<feature type="region of interest" description="Disordered" evidence="1">
    <location>
        <begin position="1"/>
        <end position="49"/>
    </location>
</feature>
<sequence length="97" mass="10743">MSQLSPSVRIAEIPSRSHRNSEPTTEQRKPATRPEKFGKASPKSGPSVIDRTRAILRSGHRNQPEPIRLPRARSVTFPLTAEVTRPSGTGPNMWCTT</sequence>
<dbReference type="Proteomes" id="UP000008710">
    <property type="component" value="Chromosome"/>
</dbReference>
<evidence type="ECO:0000256" key="1">
    <source>
        <dbReference type="SAM" id="MobiDB-lite"/>
    </source>
</evidence>
<dbReference type="KEGG" id="rha:RHA1_ro00606"/>
<evidence type="ECO:0000313" key="3">
    <source>
        <dbReference type="Proteomes" id="UP000008710"/>
    </source>
</evidence>